<evidence type="ECO:0000256" key="4">
    <source>
        <dbReference type="ARBA" id="ARBA00022825"/>
    </source>
</evidence>
<keyword evidence="4 5" id="KW-0720">Serine protease</keyword>
<accession>A0A3D9SWZ1</accession>
<feature type="active site" description="Charge relay system" evidence="5">
    <location>
        <position position="87"/>
    </location>
</feature>
<feature type="compositionally biased region" description="Basic residues" evidence="6">
    <location>
        <begin position="388"/>
        <end position="398"/>
    </location>
</feature>
<evidence type="ECO:0000256" key="3">
    <source>
        <dbReference type="ARBA" id="ARBA00022801"/>
    </source>
</evidence>
<keyword evidence="2 5" id="KW-0645">Protease</keyword>
<feature type="region of interest" description="Disordered" evidence="6">
    <location>
        <begin position="319"/>
        <end position="340"/>
    </location>
</feature>
<feature type="compositionally biased region" description="Basic and acidic residues" evidence="6">
    <location>
        <begin position="399"/>
        <end position="408"/>
    </location>
</feature>
<evidence type="ECO:0000256" key="2">
    <source>
        <dbReference type="ARBA" id="ARBA00022670"/>
    </source>
</evidence>
<dbReference type="InterPro" id="IPR015500">
    <property type="entry name" value="Peptidase_S8_subtilisin-rel"/>
</dbReference>
<organism evidence="8 9">
    <name type="scientific">Thermomonospora umbrina</name>
    <dbReference type="NCBI Taxonomy" id="111806"/>
    <lineage>
        <taxon>Bacteria</taxon>
        <taxon>Bacillati</taxon>
        <taxon>Actinomycetota</taxon>
        <taxon>Actinomycetes</taxon>
        <taxon>Streptosporangiales</taxon>
        <taxon>Thermomonosporaceae</taxon>
        <taxon>Thermomonospora</taxon>
    </lineage>
</organism>
<keyword evidence="3 5" id="KW-0378">Hydrolase</keyword>
<evidence type="ECO:0000313" key="8">
    <source>
        <dbReference type="EMBL" id="REF00470.1"/>
    </source>
</evidence>
<sequence length="416" mass="43380">MSLVQLPSAAAVAAPEPDVRLQWWFDSWAIERLVWPLTKGRGVTVAVIDTGVNAGLPDLRNVVVPGKDFTGSVNDARKDAHEESLGHGTAMASLIASQGTGTGFVGIAPEARILPIISDLGESRIGPAVRYAVDRGAKVINISKGSSVLHRECPPRLQQAIAYAAHKDVIVVASAGNTGVTANFAEYPASCPGVVGVGAADNRASPWKNTQRQGYVTIAAPGVDIAALGKDGRVWPRGEGTSQAAALASGGFALIRSRYPAMSARDVVRLVTNTAVDIGPPGRDDTSGFGVMSLRRALRRLPRANSPNPVYERLDRAVATPNPAPPAAPSPAEAAPRKDTSAWWPAAAAAAITAAGAVLTVTARLRRTRAPSPPPGPGPTPPPPLRPGGHHRTQRGRRPNREGARDDLPPPPSAQE</sequence>
<dbReference type="GO" id="GO:0004252">
    <property type="term" value="F:serine-type endopeptidase activity"/>
    <property type="evidence" value="ECO:0007669"/>
    <property type="project" value="UniProtKB-UniRule"/>
</dbReference>
<feature type="active site" description="Charge relay system" evidence="5">
    <location>
        <position position="242"/>
    </location>
</feature>
<dbReference type="Proteomes" id="UP000256661">
    <property type="component" value="Unassembled WGS sequence"/>
</dbReference>
<evidence type="ECO:0000256" key="1">
    <source>
        <dbReference type="ARBA" id="ARBA00011073"/>
    </source>
</evidence>
<dbReference type="InterPro" id="IPR036852">
    <property type="entry name" value="Peptidase_S8/S53_dom_sf"/>
</dbReference>
<evidence type="ECO:0000256" key="5">
    <source>
        <dbReference type="PROSITE-ProRule" id="PRU01240"/>
    </source>
</evidence>
<dbReference type="InterPro" id="IPR000209">
    <property type="entry name" value="Peptidase_S8/S53_dom"/>
</dbReference>
<dbReference type="Gene3D" id="3.40.50.200">
    <property type="entry name" value="Peptidase S8/S53 domain"/>
    <property type="match status" value="1"/>
</dbReference>
<keyword evidence="9" id="KW-1185">Reference proteome</keyword>
<feature type="active site" description="Charge relay system" evidence="5">
    <location>
        <position position="49"/>
    </location>
</feature>
<reference evidence="8 9" key="1">
    <citation type="submission" date="2018-08" db="EMBL/GenBank/DDBJ databases">
        <title>Sequencing the genomes of 1000 actinobacteria strains.</title>
        <authorList>
            <person name="Klenk H.-P."/>
        </authorList>
    </citation>
    <scope>NUCLEOTIDE SEQUENCE [LARGE SCALE GENOMIC DNA]</scope>
    <source>
        <strain evidence="8 9">DSM 43927</strain>
    </source>
</reference>
<dbReference type="PANTHER" id="PTHR43806">
    <property type="entry name" value="PEPTIDASE S8"/>
    <property type="match status" value="1"/>
</dbReference>
<dbReference type="PANTHER" id="PTHR43806:SF11">
    <property type="entry name" value="CEREVISIN-RELATED"/>
    <property type="match status" value="1"/>
</dbReference>
<dbReference type="GO" id="GO:0006508">
    <property type="term" value="P:proteolysis"/>
    <property type="evidence" value="ECO:0007669"/>
    <property type="project" value="UniProtKB-KW"/>
</dbReference>
<dbReference type="PROSITE" id="PS51892">
    <property type="entry name" value="SUBTILASE"/>
    <property type="match status" value="1"/>
</dbReference>
<dbReference type="AlphaFoldDB" id="A0A3D9SWZ1"/>
<feature type="domain" description="Peptidase S8/S53" evidence="7">
    <location>
        <begin position="40"/>
        <end position="290"/>
    </location>
</feature>
<feature type="compositionally biased region" description="Pro residues" evidence="6">
    <location>
        <begin position="371"/>
        <end position="386"/>
    </location>
</feature>
<evidence type="ECO:0000256" key="6">
    <source>
        <dbReference type="SAM" id="MobiDB-lite"/>
    </source>
</evidence>
<dbReference type="SUPFAM" id="SSF52743">
    <property type="entry name" value="Subtilisin-like"/>
    <property type="match status" value="1"/>
</dbReference>
<protein>
    <submittedName>
        <fullName evidence="8">Type VII secretion-associated serine protease mycosin</fullName>
    </submittedName>
</protein>
<comment type="similarity">
    <text evidence="1 5">Belongs to the peptidase S8 family.</text>
</comment>
<dbReference type="InterPro" id="IPR050131">
    <property type="entry name" value="Peptidase_S8_subtilisin-like"/>
</dbReference>
<evidence type="ECO:0000259" key="7">
    <source>
        <dbReference type="Pfam" id="PF00082"/>
    </source>
</evidence>
<gene>
    <name evidence="8" type="ORF">DFJ69_6010</name>
</gene>
<name>A0A3D9SWZ1_9ACTN</name>
<feature type="region of interest" description="Disordered" evidence="6">
    <location>
        <begin position="365"/>
        <end position="416"/>
    </location>
</feature>
<dbReference type="PRINTS" id="PR00723">
    <property type="entry name" value="SUBTILISIN"/>
</dbReference>
<dbReference type="EMBL" id="QTTT01000001">
    <property type="protein sequence ID" value="REF00470.1"/>
    <property type="molecule type" value="Genomic_DNA"/>
</dbReference>
<comment type="caution">
    <text evidence="8">The sequence shown here is derived from an EMBL/GenBank/DDBJ whole genome shotgun (WGS) entry which is preliminary data.</text>
</comment>
<evidence type="ECO:0000313" key="9">
    <source>
        <dbReference type="Proteomes" id="UP000256661"/>
    </source>
</evidence>
<dbReference type="Pfam" id="PF00082">
    <property type="entry name" value="Peptidase_S8"/>
    <property type="match status" value="1"/>
</dbReference>
<proteinExistence type="inferred from homology"/>